<evidence type="ECO:0000313" key="4">
    <source>
        <dbReference type="Proteomes" id="UP000611500"/>
    </source>
</evidence>
<evidence type="ECO:0000256" key="1">
    <source>
        <dbReference type="SAM" id="Phobius"/>
    </source>
</evidence>
<evidence type="ECO:0000313" key="3">
    <source>
        <dbReference type="EMBL" id="GHG94300.1"/>
    </source>
</evidence>
<evidence type="ECO:0000259" key="2">
    <source>
        <dbReference type="SMART" id="SM00014"/>
    </source>
</evidence>
<accession>A0A8J3H9P9</accession>
<dbReference type="PANTHER" id="PTHR14969:SF13">
    <property type="entry name" value="AT30094P"/>
    <property type="match status" value="1"/>
</dbReference>
<dbReference type="Pfam" id="PF01569">
    <property type="entry name" value="PAP2"/>
    <property type="match status" value="1"/>
</dbReference>
<feature type="transmembrane region" description="Helical" evidence="1">
    <location>
        <begin position="151"/>
        <end position="173"/>
    </location>
</feature>
<dbReference type="Proteomes" id="UP000611500">
    <property type="component" value="Unassembled WGS sequence"/>
</dbReference>
<name>A0A8J3H9P9_9RHOB</name>
<keyword evidence="1" id="KW-0472">Membrane</keyword>
<dbReference type="RefSeq" id="WP_051312439.1">
    <property type="nucleotide sequence ID" value="NZ_BNAP01000012.1"/>
</dbReference>
<gene>
    <name evidence="3" type="ORF">GCM10010961_27330</name>
</gene>
<dbReference type="PANTHER" id="PTHR14969">
    <property type="entry name" value="SPHINGOSINE-1-PHOSPHATE PHOSPHOHYDROLASE"/>
    <property type="match status" value="1"/>
</dbReference>
<dbReference type="InterPro" id="IPR036938">
    <property type="entry name" value="PAP2/HPO_sf"/>
</dbReference>
<dbReference type="InterPro" id="IPR000326">
    <property type="entry name" value="PAP2/HPO"/>
</dbReference>
<dbReference type="SUPFAM" id="SSF48317">
    <property type="entry name" value="Acid phosphatase/Vanadium-dependent haloperoxidase"/>
    <property type="match status" value="1"/>
</dbReference>
<feature type="transmembrane region" description="Helical" evidence="1">
    <location>
        <begin position="20"/>
        <end position="37"/>
    </location>
</feature>
<proteinExistence type="predicted"/>
<comment type="caution">
    <text evidence="3">The sequence shown here is derived from an EMBL/GenBank/DDBJ whole genome shotgun (WGS) entry which is preliminary data.</text>
</comment>
<sequence>MPSQPTDLGPRAGLLRLMRRFGTALILVIVIASYGLSDRQLEHIGDNVQIAVPLTGLACAVASGEGIRYLGRFTLLLSTYTLSKRGLGSAAINQRPNGGDRGFPSGHTAATTFGATWLAQSCLSNSRLAQGLALLSAAFVGGTRIEVGAHSVWQVLAGAFVGWMAQFLALTWFDRMFGNVWRGAGALIRKGLCQTWRLGRLGWARLDARRRLSDLRARMAQRNR</sequence>
<keyword evidence="1" id="KW-0812">Transmembrane</keyword>
<dbReference type="SMART" id="SM00014">
    <property type="entry name" value="acidPPc"/>
    <property type="match status" value="1"/>
</dbReference>
<keyword evidence="1" id="KW-1133">Transmembrane helix</keyword>
<dbReference type="EMBL" id="BNAP01000012">
    <property type="protein sequence ID" value="GHG94300.1"/>
    <property type="molecule type" value="Genomic_DNA"/>
</dbReference>
<dbReference type="AlphaFoldDB" id="A0A8J3H9P9"/>
<organism evidence="3 4">
    <name type="scientific">Pseudodonghicola xiamenensis</name>
    <dbReference type="NCBI Taxonomy" id="337702"/>
    <lineage>
        <taxon>Bacteria</taxon>
        <taxon>Pseudomonadati</taxon>
        <taxon>Pseudomonadota</taxon>
        <taxon>Alphaproteobacteria</taxon>
        <taxon>Rhodobacterales</taxon>
        <taxon>Paracoccaceae</taxon>
        <taxon>Pseudodonghicola</taxon>
    </lineage>
</organism>
<feature type="domain" description="Phosphatidic acid phosphatase type 2/haloperoxidase" evidence="2">
    <location>
        <begin position="52"/>
        <end position="170"/>
    </location>
</feature>
<keyword evidence="4" id="KW-1185">Reference proteome</keyword>
<reference evidence="3" key="1">
    <citation type="journal article" date="2014" name="Int. J. Syst. Evol. Microbiol.">
        <title>Complete genome sequence of Corynebacterium casei LMG S-19264T (=DSM 44701T), isolated from a smear-ripened cheese.</title>
        <authorList>
            <consortium name="US DOE Joint Genome Institute (JGI-PGF)"/>
            <person name="Walter F."/>
            <person name="Albersmeier A."/>
            <person name="Kalinowski J."/>
            <person name="Ruckert C."/>
        </authorList>
    </citation>
    <scope>NUCLEOTIDE SEQUENCE</scope>
    <source>
        <strain evidence="3">CGMCC 1.7081</strain>
    </source>
</reference>
<reference evidence="3" key="2">
    <citation type="submission" date="2020-09" db="EMBL/GenBank/DDBJ databases">
        <authorList>
            <person name="Sun Q."/>
            <person name="Zhou Y."/>
        </authorList>
    </citation>
    <scope>NUCLEOTIDE SEQUENCE</scope>
    <source>
        <strain evidence="3">CGMCC 1.7081</strain>
    </source>
</reference>
<dbReference type="Gene3D" id="1.20.144.10">
    <property type="entry name" value="Phosphatidic acid phosphatase type 2/haloperoxidase"/>
    <property type="match status" value="1"/>
</dbReference>
<protein>
    <recommendedName>
        <fullName evidence="2">Phosphatidic acid phosphatase type 2/haloperoxidase domain-containing protein</fullName>
    </recommendedName>
</protein>